<accession>A0A916WMA1</accession>
<dbReference type="InterPro" id="IPR023346">
    <property type="entry name" value="Lysozyme-like_dom_sf"/>
</dbReference>
<evidence type="ECO:0000313" key="2">
    <source>
        <dbReference type="EMBL" id="GGB11337.1"/>
    </source>
</evidence>
<dbReference type="InterPro" id="IPR002477">
    <property type="entry name" value="Peptidoglycan-bd-like"/>
</dbReference>
<reference evidence="2" key="1">
    <citation type="journal article" date="2014" name="Int. J. Syst. Evol. Microbiol.">
        <title>Complete genome sequence of Corynebacterium casei LMG S-19264T (=DSM 44701T), isolated from a smear-ripened cheese.</title>
        <authorList>
            <consortium name="US DOE Joint Genome Institute (JGI-PGF)"/>
            <person name="Walter F."/>
            <person name="Albersmeier A."/>
            <person name="Kalinowski J."/>
            <person name="Ruckert C."/>
        </authorList>
    </citation>
    <scope>NUCLEOTIDE SEQUENCE</scope>
    <source>
        <strain evidence="2">CGMCC 1.15322</strain>
    </source>
</reference>
<dbReference type="GO" id="GO:0005576">
    <property type="term" value="C:extracellular region"/>
    <property type="evidence" value="ECO:0007669"/>
    <property type="project" value="InterPro"/>
</dbReference>
<dbReference type="AlphaFoldDB" id="A0A916WMA1"/>
<dbReference type="EMBL" id="BMIG01000017">
    <property type="protein sequence ID" value="GGB11337.1"/>
    <property type="molecule type" value="Genomic_DNA"/>
</dbReference>
<protein>
    <recommendedName>
        <fullName evidence="1">Peptidoglycan binding-like domain-containing protein</fullName>
    </recommendedName>
</protein>
<dbReference type="GO" id="GO:0005975">
    <property type="term" value="P:carbohydrate metabolic process"/>
    <property type="evidence" value="ECO:0007669"/>
    <property type="project" value="InterPro"/>
</dbReference>
<sequence length="297" mass="31367">MIAKRIQTDLQRQGFAVGDPSRFADGDFGGKTHAAVQSLQGARGLPATGAVDPLTWQRLTPTPMPMPSLFERCLQVTAAFEGHGFGLAKGNFDGAGITWGVIGFTLSNREIQVVLAAAEVQSPGILARCMGPLAAEWRAVTVLTLMQQVAWAHAMSSGPSREGLPVAWLQAFEKLGNEEVVKRIQMKRAYERYFVPCAASAATLGLASELGIALAFDVFVQNGGFKPDATTLAAGLPPATTEAVRRQKLAACVAASARPQYQTDVLSRKNTLATGQGVVHGASYQLTAWGLGEDAAA</sequence>
<name>A0A916WMA1_9BURK</name>
<evidence type="ECO:0000313" key="3">
    <source>
        <dbReference type="Proteomes" id="UP000620596"/>
    </source>
</evidence>
<proteinExistence type="predicted"/>
<evidence type="ECO:0000259" key="1">
    <source>
        <dbReference type="Pfam" id="PF01471"/>
    </source>
</evidence>
<dbReference type="InterPro" id="IPR000400">
    <property type="entry name" value="Glyco_hydro_46"/>
</dbReference>
<keyword evidence="3" id="KW-1185">Reference proteome</keyword>
<dbReference type="Pfam" id="PF01471">
    <property type="entry name" value="PG_binding_1"/>
    <property type="match status" value="1"/>
</dbReference>
<dbReference type="Gene3D" id="1.20.141.10">
    <property type="entry name" value="Chitosanase, subunit A, domain 1"/>
    <property type="match status" value="1"/>
</dbReference>
<dbReference type="Gene3D" id="1.10.101.10">
    <property type="entry name" value="PGBD-like superfamily/PGBD"/>
    <property type="match status" value="1"/>
</dbReference>
<dbReference type="SUPFAM" id="SSF53955">
    <property type="entry name" value="Lysozyme-like"/>
    <property type="match status" value="1"/>
</dbReference>
<dbReference type="Pfam" id="PF01374">
    <property type="entry name" value="Glyco_hydro_46"/>
    <property type="match status" value="1"/>
</dbReference>
<dbReference type="SUPFAM" id="SSF47090">
    <property type="entry name" value="PGBD-like"/>
    <property type="match status" value="1"/>
</dbReference>
<dbReference type="InterPro" id="IPR036365">
    <property type="entry name" value="PGBD-like_sf"/>
</dbReference>
<feature type="domain" description="Peptidoglycan binding-like" evidence="1">
    <location>
        <begin position="4"/>
        <end position="59"/>
    </location>
</feature>
<dbReference type="GO" id="GO:0016977">
    <property type="term" value="F:chitosanase activity"/>
    <property type="evidence" value="ECO:0007669"/>
    <property type="project" value="InterPro"/>
</dbReference>
<reference evidence="2" key="2">
    <citation type="submission" date="2020-09" db="EMBL/GenBank/DDBJ databases">
        <authorList>
            <person name="Sun Q."/>
            <person name="Zhou Y."/>
        </authorList>
    </citation>
    <scope>NUCLEOTIDE SEQUENCE</scope>
    <source>
        <strain evidence="2">CGMCC 1.15322</strain>
    </source>
</reference>
<organism evidence="2 3">
    <name type="scientific">Polaromonas eurypsychrophila</name>
    <dbReference type="NCBI Taxonomy" id="1614635"/>
    <lineage>
        <taxon>Bacteria</taxon>
        <taxon>Pseudomonadati</taxon>
        <taxon>Pseudomonadota</taxon>
        <taxon>Betaproteobacteria</taxon>
        <taxon>Burkholderiales</taxon>
        <taxon>Comamonadaceae</taxon>
        <taxon>Polaromonas</taxon>
    </lineage>
</organism>
<gene>
    <name evidence="2" type="ORF">GCM10011496_35320</name>
</gene>
<dbReference type="InterPro" id="IPR036366">
    <property type="entry name" value="PGBDSf"/>
</dbReference>
<dbReference type="Proteomes" id="UP000620596">
    <property type="component" value="Unassembled WGS sequence"/>
</dbReference>
<comment type="caution">
    <text evidence="2">The sequence shown here is derived from an EMBL/GenBank/DDBJ whole genome shotgun (WGS) entry which is preliminary data.</text>
</comment>